<feature type="coiled-coil region" evidence="1">
    <location>
        <begin position="34"/>
        <end position="97"/>
    </location>
</feature>
<evidence type="ECO:0000256" key="1">
    <source>
        <dbReference type="SAM" id="Coils"/>
    </source>
</evidence>
<accession>A0A6A0A022</accession>
<name>A0A6A0A022_HAELA</name>
<reference evidence="2 3" key="1">
    <citation type="submission" date="2020-02" db="EMBL/GenBank/DDBJ databases">
        <title>Draft genome sequence of Haematococcus lacustris strain NIES-144.</title>
        <authorList>
            <person name="Morimoto D."/>
            <person name="Nakagawa S."/>
            <person name="Yoshida T."/>
            <person name="Sawayama S."/>
        </authorList>
    </citation>
    <scope>NUCLEOTIDE SEQUENCE [LARGE SCALE GENOMIC DNA]</scope>
    <source>
        <strain evidence="2 3">NIES-144</strain>
    </source>
</reference>
<evidence type="ECO:0000313" key="2">
    <source>
        <dbReference type="EMBL" id="GFH27110.1"/>
    </source>
</evidence>
<keyword evidence="1" id="KW-0175">Coiled coil</keyword>
<gene>
    <name evidence="2" type="ORF">HaLaN_25376</name>
</gene>
<dbReference type="AlphaFoldDB" id="A0A6A0A022"/>
<organism evidence="2 3">
    <name type="scientific">Haematococcus lacustris</name>
    <name type="common">Green alga</name>
    <name type="synonym">Haematococcus pluvialis</name>
    <dbReference type="NCBI Taxonomy" id="44745"/>
    <lineage>
        <taxon>Eukaryota</taxon>
        <taxon>Viridiplantae</taxon>
        <taxon>Chlorophyta</taxon>
        <taxon>core chlorophytes</taxon>
        <taxon>Chlorophyceae</taxon>
        <taxon>CS clade</taxon>
        <taxon>Chlamydomonadales</taxon>
        <taxon>Haematococcaceae</taxon>
        <taxon>Haematococcus</taxon>
    </lineage>
</organism>
<sequence length="101" mass="10728">MSQAVARAEVANQVAAASADHARAAHESVRLGQVEGVLAALAEADKAAQAVEEETHDTLRFMEDLEEAADASAARHLNNLMMEARQLTAQVETLLAMSDQS</sequence>
<keyword evidence="3" id="KW-1185">Reference proteome</keyword>
<dbReference type="Proteomes" id="UP000485058">
    <property type="component" value="Unassembled WGS sequence"/>
</dbReference>
<comment type="caution">
    <text evidence="2">The sequence shown here is derived from an EMBL/GenBank/DDBJ whole genome shotgun (WGS) entry which is preliminary data.</text>
</comment>
<dbReference type="EMBL" id="BLLF01003352">
    <property type="protein sequence ID" value="GFH27110.1"/>
    <property type="molecule type" value="Genomic_DNA"/>
</dbReference>
<protein>
    <submittedName>
        <fullName evidence="2">Uncharacterized protein</fullName>
    </submittedName>
</protein>
<evidence type="ECO:0000313" key="3">
    <source>
        <dbReference type="Proteomes" id="UP000485058"/>
    </source>
</evidence>
<feature type="unsure residue" description="E or Q" evidence="2">
    <location>
        <position position="35"/>
    </location>
</feature>
<proteinExistence type="predicted"/>